<organism evidence="1 2">
    <name type="scientific">Polaromonas vacuolata</name>
    <dbReference type="NCBI Taxonomy" id="37448"/>
    <lineage>
        <taxon>Bacteria</taxon>
        <taxon>Pseudomonadati</taxon>
        <taxon>Pseudomonadota</taxon>
        <taxon>Betaproteobacteria</taxon>
        <taxon>Burkholderiales</taxon>
        <taxon>Comamonadaceae</taxon>
        <taxon>Polaromonas</taxon>
    </lineage>
</organism>
<gene>
    <name evidence="1" type="ORF">HC248_00869</name>
</gene>
<dbReference type="AlphaFoldDB" id="A0A6H2H6V2"/>
<dbReference type="SUPFAM" id="SSF56300">
    <property type="entry name" value="Metallo-dependent phosphatases"/>
    <property type="match status" value="1"/>
</dbReference>
<name>A0A6H2H6V2_9BURK</name>
<dbReference type="Proteomes" id="UP000502041">
    <property type="component" value="Chromosome"/>
</dbReference>
<dbReference type="KEGG" id="pvac:HC248_00869"/>
<dbReference type="InterPro" id="IPR029052">
    <property type="entry name" value="Metallo-depent_PP-like"/>
</dbReference>
<reference evidence="1 2" key="1">
    <citation type="submission" date="2020-04" db="EMBL/GenBank/DDBJ databases">
        <title>Complete genome of a Psychrophilic, Marine, Gas Vacuolate Bacterium Polaromonas vacuolata KCTC 22033T.</title>
        <authorList>
            <person name="Hwang K."/>
            <person name="Kim K.M."/>
        </authorList>
    </citation>
    <scope>NUCLEOTIDE SEQUENCE [LARGE SCALE GENOMIC DNA]</scope>
    <source>
        <strain evidence="1 2">KCTC 22033</strain>
    </source>
</reference>
<proteinExistence type="predicted"/>
<dbReference type="Gene3D" id="3.60.21.10">
    <property type="match status" value="1"/>
</dbReference>
<sequence>MNASNENPGRSCPLAYRYGAAALATAPIVSAQTLYVVGGLYGNAQALDAVDILAAQEKSKPTICFNGDFNWFNVDEPGFASINQRVLAHHAIAGNVEFELSTAMTDAGCGCAYPDNVDDSLVERSNRIHTRLKLTAQMFPEILRRLSSLPMFARYSVGDAQIAVVHGDANSLSGWSFDAAELDKSANRASIVQAFAAAKVDIFASTHTCLPSTRRFDLAHGMGIVANNGAAGMPNFQGQHAGLLTRISIHPCPHARVYGVKQAEVYIDTISIDYDTSSWSEAFLRNWPQGSDAHVSYWARIQDGPSYQVSQAFKPD</sequence>
<dbReference type="RefSeq" id="WP_168921429.1">
    <property type="nucleotide sequence ID" value="NZ_CP051461.1"/>
</dbReference>
<protein>
    <recommendedName>
        <fullName evidence="3">Calcineurin-like phosphoesterase domain-containing protein</fullName>
    </recommendedName>
</protein>
<evidence type="ECO:0000313" key="1">
    <source>
        <dbReference type="EMBL" id="QJC55588.1"/>
    </source>
</evidence>
<evidence type="ECO:0008006" key="3">
    <source>
        <dbReference type="Google" id="ProtNLM"/>
    </source>
</evidence>
<evidence type="ECO:0000313" key="2">
    <source>
        <dbReference type="Proteomes" id="UP000502041"/>
    </source>
</evidence>
<dbReference type="EMBL" id="CP051461">
    <property type="protein sequence ID" value="QJC55588.1"/>
    <property type="molecule type" value="Genomic_DNA"/>
</dbReference>
<accession>A0A6H2H6V2</accession>
<keyword evidence="2" id="KW-1185">Reference proteome</keyword>